<evidence type="ECO:0000313" key="1">
    <source>
        <dbReference type="EMBL" id="JAH93926.1"/>
    </source>
</evidence>
<dbReference type="AlphaFoldDB" id="A0A0E9WUK8"/>
<reference evidence="1" key="2">
    <citation type="journal article" date="2015" name="Fish Shellfish Immunol.">
        <title>Early steps in the European eel (Anguilla anguilla)-Vibrio vulnificus interaction in the gills: Role of the RtxA13 toxin.</title>
        <authorList>
            <person name="Callol A."/>
            <person name="Pajuelo D."/>
            <person name="Ebbesson L."/>
            <person name="Teles M."/>
            <person name="MacKenzie S."/>
            <person name="Amaro C."/>
        </authorList>
    </citation>
    <scope>NUCLEOTIDE SEQUENCE</scope>
</reference>
<sequence>MLKKKKLPGVPLHLRISSIYPANIASAPAVLQGFSWPPVYPPAVLSPLSQSRYRSRPLPCS</sequence>
<proteinExistence type="predicted"/>
<protein>
    <submittedName>
        <fullName evidence="1">Uncharacterized protein</fullName>
    </submittedName>
</protein>
<name>A0A0E9WUK8_ANGAN</name>
<reference evidence="1" key="1">
    <citation type="submission" date="2014-11" db="EMBL/GenBank/DDBJ databases">
        <authorList>
            <person name="Amaro Gonzalez C."/>
        </authorList>
    </citation>
    <scope>NUCLEOTIDE SEQUENCE</scope>
</reference>
<accession>A0A0E9WUK8</accession>
<organism evidence="1">
    <name type="scientific">Anguilla anguilla</name>
    <name type="common">European freshwater eel</name>
    <name type="synonym">Muraena anguilla</name>
    <dbReference type="NCBI Taxonomy" id="7936"/>
    <lineage>
        <taxon>Eukaryota</taxon>
        <taxon>Metazoa</taxon>
        <taxon>Chordata</taxon>
        <taxon>Craniata</taxon>
        <taxon>Vertebrata</taxon>
        <taxon>Euteleostomi</taxon>
        <taxon>Actinopterygii</taxon>
        <taxon>Neopterygii</taxon>
        <taxon>Teleostei</taxon>
        <taxon>Anguilliformes</taxon>
        <taxon>Anguillidae</taxon>
        <taxon>Anguilla</taxon>
    </lineage>
</organism>
<dbReference type="EMBL" id="GBXM01014651">
    <property type="protein sequence ID" value="JAH93926.1"/>
    <property type="molecule type" value="Transcribed_RNA"/>
</dbReference>